<accession>D1MLN0</accession>
<dbReference type="InterPro" id="IPR032675">
    <property type="entry name" value="LRR_dom_sf"/>
</dbReference>
<reference evidence="1" key="2">
    <citation type="journal article" date="2010" name="BMC Evol. Biol.">
        <title>Unusual conservation among genes encoding small secreted salivary gland proteins from a gall midge.</title>
        <authorList>
            <person name="Chen M.S."/>
            <person name="Liu X."/>
            <person name="Yang Z."/>
            <person name="Zhao H."/>
            <person name="Shukle R.H."/>
            <person name="Stuart J.J."/>
            <person name="Hulbert S."/>
        </authorList>
    </citation>
    <scope>NUCLEOTIDE SEQUENCE</scope>
</reference>
<proteinExistence type="predicted"/>
<evidence type="ECO:0000313" key="1">
    <source>
        <dbReference type="EMBL" id="ACZ26281.1"/>
    </source>
</evidence>
<dbReference type="AlphaFoldDB" id="D1MLN0"/>
<dbReference type="SUPFAM" id="SSF52047">
    <property type="entry name" value="RNI-like"/>
    <property type="match status" value="1"/>
</dbReference>
<reference evidence="1" key="1">
    <citation type="submission" date="2009-11" db="EMBL/GenBank/DDBJ databases">
        <authorList>
            <person name="Chen M.-S."/>
        </authorList>
    </citation>
    <scope>NUCLEOTIDE SEQUENCE</scope>
</reference>
<dbReference type="Gene3D" id="3.80.10.10">
    <property type="entry name" value="Ribonuclease Inhibitor"/>
    <property type="match status" value="1"/>
</dbReference>
<name>D1MLN0_MAYDE</name>
<dbReference type="EMBL" id="GU196316">
    <property type="protein sequence ID" value="ACZ26281.1"/>
    <property type="molecule type" value="Genomic_DNA"/>
</dbReference>
<protein>
    <submittedName>
        <fullName evidence="1">Secreted protein A</fullName>
    </submittedName>
</protein>
<organism evidence="1">
    <name type="scientific">Mayetiola destructor</name>
    <name type="common">Hessian fly</name>
    <dbReference type="NCBI Taxonomy" id="39758"/>
    <lineage>
        <taxon>Eukaryota</taxon>
        <taxon>Metazoa</taxon>
        <taxon>Ecdysozoa</taxon>
        <taxon>Arthropoda</taxon>
        <taxon>Hexapoda</taxon>
        <taxon>Insecta</taxon>
        <taxon>Pterygota</taxon>
        <taxon>Neoptera</taxon>
        <taxon>Endopterygota</taxon>
        <taxon>Diptera</taxon>
        <taxon>Nematocera</taxon>
        <taxon>Sciaroidea</taxon>
        <taxon>Cecidomyiidae</taxon>
        <taxon>Mayetiola</taxon>
    </lineage>
</organism>
<sequence>MGFIYGLAVVLVIFEGIIIYSEGAGLKVNKVLPEELTEKICSYFDFPTLKNVIASGILTATDYTMSEILQNRIILIKPLEFDGEIHEYYENGDLYVRFGVYKQLILFFEKFGDKVKKIEYWYDPTIDNVQHNEIIKEINEKIIKRCAKTLDELRITTPDDSSFWDDISNGENGIIFPEVKKFEFDGESWKERFNLNVIFPKLESFALDGNVADRRFLRNVTDLKEIMLDSEEIDEYQLEYIIENNKKMTKITICYCRATEILKWIAEHLKELKTLKLLCPYREFLIRADENEACVLSSVINLEITRYIMSGEDFHGNLTFDMPNLKKLTFKCDRITQLTDDQIVNMIKHFNGLETVEILARGYSAVKCIGQLQYIKEFMTTIYENDFEDLKSVFQNFDINSELQTLKLVYFNESFYKTYENELKQINIDLKESGKPTWTLSHGEQFGINLKHIMKLAIIEDEIPAKNQWPFFPQCLTLTCQKKSKLIK</sequence>